<evidence type="ECO:0000256" key="18">
    <source>
        <dbReference type="ARBA" id="ARBA00067393"/>
    </source>
</evidence>
<dbReference type="InterPro" id="IPR037722">
    <property type="entry name" value="C2C_Ferlin"/>
</dbReference>
<keyword evidence="6" id="KW-0677">Repeat</keyword>
<dbReference type="Ensembl" id="ENSLCAT00010042946.1">
    <property type="protein sequence ID" value="ENSLCAP00010041902.1"/>
    <property type="gene ID" value="ENSLCAG00010019550.1"/>
</dbReference>
<evidence type="ECO:0000256" key="12">
    <source>
        <dbReference type="ARBA" id="ARBA00023054"/>
    </source>
</evidence>
<dbReference type="GO" id="GO:0016323">
    <property type="term" value="C:basolateral plasma membrane"/>
    <property type="evidence" value="ECO:0007669"/>
    <property type="project" value="UniProtKB-SubCell"/>
</dbReference>
<keyword evidence="24" id="KW-1185">Reference proteome</keyword>
<feature type="region of interest" description="Disordered" evidence="20">
    <location>
        <begin position="446"/>
        <end position="487"/>
    </location>
</feature>
<keyword evidence="8" id="KW-0106">Calcium</keyword>
<dbReference type="InterPro" id="IPR037724">
    <property type="entry name" value="C2E_Ferlin"/>
</dbReference>
<keyword evidence="13 21" id="KW-0472">Membrane</keyword>
<dbReference type="InterPro" id="IPR012561">
    <property type="entry name" value="Ferlin_B-domain"/>
</dbReference>
<keyword evidence="10" id="KW-0770">Synapse</keyword>
<feature type="domain" description="C2" evidence="22">
    <location>
        <begin position="203"/>
        <end position="328"/>
    </location>
</feature>
<evidence type="ECO:0000256" key="9">
    <source>
        <dbReference type="ARBA" id="ARBA00022989"/>
    </source>
</evidence>
<dbReference type="CDD" id="cd04018">
    <property type="entry name" value="C2C_Ferlin"/>
    <property type="match status" value="1"/>
</dbReference>
<reference evidence="24" key="1">
    <citation type="submission" date="2015-09" db="EMBL/GenBank/DDBJ databases">
        <authorList>
            <person name="Sai Rama Sridatta P."/>
        </authorList>
    </citation>
    <scope>NUCLEOTIDE SEQUENCE [LARGE SCALE GENOMIC DNA]</scope>
</reference>
<dbReference type="PROSITE" id="PS50004">
    <property type="entry name" value="C2"/>
    <property type="match status" value="6"/>
</dbReference>
<dbReference type="Pfam" id="PF16165">
    <property type="entry name" value="Ferlin_C"/>
    <property type="match status" value="1"/>
</dbReference>
<dbReference type="InterPro" id="IPR000008">
    <property type="entry name" value="C2_dom"/>
</dbReference>
<evidence type="ECO:0000256" key="16">
    <source>
        <dbReference type="ARBA" id="ARBA00060375"/>
    </source>
</evidence>
<dbReference type="GO" id="GO:0000139">
    <property type="term" value="C:Golgi membrane"/>
    <property type="evidence" value="ECO:0007669"/>
    <property type="project" value="UniProtKB-SubCell"/>
</dbReference>
<dbReference type="SMART" id="SM00239">
    <property type="entry name" value="C2"/>
    <property type="match status" value="5"/>
</dbReference>
<dbReference type="FunFam" id="2.60.40.150:FF:000009">
    <property type="entry name" value="dysferlin isoform X2"/>
    <property type="match status" value="1"/>
</dbReference>
<keyword evidence="7" id="KW-0256">Endoplasmic reticulum</keyword>
<evidence type="ECO:0000256" key="11">
    <source>
        <dbReference type="ARBA" id="ARBA00023034"/>
    </source>
</evidence>
<dbReference type="GO" id="GO:0005509">
    <property type="term" value="F:calcium ion binding"/>
    <property type="evidence" value="ECO:0007669"/>
    <property type="project" value="TreeGrafter"/>
</dbReference>
<comment type="similarity">
    <text evidence="3">Belongs to the ferlin family.</text>
</comment>
<dbReference type="InterPro" id="IPR037720">
    <property type="entry name" value="C2B_Ferlin"/>
</dbReference>
<evidence type="ECO:0000313" key="23">
    <source>
        <dbReference type="Ensembl" id="ENSLCAP00010041902.1"/>
    </source>
</evidence>
<dbReference type="GO" id="GO:0035612">
    <property type="term" value="F:AP-2 adaptor complex binding"/>
    <property type="evidence" value="ECO:0007669"/>
    <property type="project" value="TreeGrafter"/>
</dbReference>
<evidence type="ECO:0000256" key="17">
    <source>
        <dbReference type="ARBA" id="ARBA00060434"/>
    </source>
</evidence>
<evidence type="ECO:0000256" key="20">
    <source>
        <dbReference type="SAM" id="MobiDB-lite"/>
    </source>
</evidence>
<keyword evidence="12" id="KW-0175">Coiled coil</keyword>
<dbReference type="FunFam" id="2.60.40.150:FF:000034">
    <property type="entry name" value="otoferlin isoform X2"/>
    <property type="match status" value="1"/>
</dbReference>
<dbReference type="InterPro" id="IPR055072">
    <property type="entry name" value="Ferlin_DSRM"/>
</dbReference>
<reference evidence="23" key="2">
    <citation type="submission" date="2025-08" db="UniProtKB">
        <authorList>
            <consortium name="Ensembl"/>
        </authorList>
    </citation>
    <scope>IDENTIFICATION</scope>
</reference>
<evidence type="ECO:0000256" key="5">
    <source>
        <dbReference type="ARBA" id="ARBA00022723"/>
    </source>
</evidence>
<feature type="domain" description="C2" evidence="22">
    <location>
        <begin position="1388"/>
        <end position="1539"/>
    </location>
</feature>
<dbReference type="FunFam" id="2.60.40.150:FF:000089">
    <property type="entry name" value="otoferlin isoform X1"/>
    <property type="match status" value="1"/>
</dbReference>
<evidence type="ECO:0000256" key="1">
    <source>
        <dbReference type="ARBA" id="ARBA00004323"/>
    </source>
</evidence>
<keyword evidence="11" id="KW-0333">Golgi apparatus</keyword>
<protein>
    <recommendedName>
        <fullName evidence="18">Otoferlin</fullName>
    </recommendedName>
    <alternativeName>
        <fullName evidence="19">Fer-1-like protein 2</fullName>
    </alternativeName>
</protein>
<dbReference type="SMART" id="SM01202">
    <property type="entry name" value="FerI"/>
    <property type="match status" value="1"/>
</dbReference>
<feature type="domain" description="C2" evidence="22">
    <location>
        <begin position="742"/>
        <end position="867"/>
    </location>
</feature>
<evidence type="ECO:0000256" key="14">
    <source>
        <dbReference type="ARBA" id="ARBA00023273"/>
    </source>
</evidence>
<dbReference type="FunFam" id="2.60.40.150:FF:000081">
    <property type="entry name" value="otoferlin isoform X1"/>
    <property type="match status" value="1"/>
</dbReference>
<comment type="subcellular location">
    <subcellularLocation>
        <location evidence="15">Basolateral cell membrane</location>
        <topology evidence="15">Single-pass type II membrane protein</topology>
    </subcellularLocation>
    <subcellularLocation>
        <location evidence="16">Cytoplasmic vesicle</location>
        <location evidence="16">Secretory vesicle</location>
        <location evidence="16">Synaptic vesicle membrane</location>
        <topology evidence="16">Single-pass type II membrane protein</topology>
    </subcellularLocation>
    <subcellularLocation>
        <location evidence="2">Endoplasmic reticulum membrane</location>
        <topology evidence="2">Single-pass type II membrane protein</topology>
    </subcellularLocation>
    <subcellularLocation>
        <location evidence="1">Golgi apparatus membrane</location>
        <topology evidence="1">Single-pass type II membrane protein</topology>
    </subcellularLocation>
    <subcellularLocation>
        <location evidence="17">Presynaptic cell membrane</location>
        <topology evidence="17">Single-pass type II membrane protein</topology>
    </subcellularLocation>
</comment>
<sequence length="1671" mass="190148">MKYEPAILETENLDRDGMFMGGPDPDTVSLASVTAVTTNVSNKRSKPDIKMEPSSGRPVDYQVSVTVIEARQLVGLNMDPMVCVEIGEDKKYTSMKESTNCPYYNEYFVFDFHVPPDVMFDKILKLSVIHSKNLLRSGTLVGTFKLDVGTIYSQPEHQFYHKWALLSDPDDITAGCKGYVKCDIAVVAKGDTIKTPHKANESDEDDIEGNLLIPEGVPAERQWARYYLKIYRAEGLPRMNTSIMANDLVDPYVQVQFAGQKGKTSVQKSCYEPIWNEQIVFTEMFPPLCKRMKLQIRDSDKVNDVAIGTHFLDLRKISNDGDKGFLPTLGPAWVNMYGSTRTYTLMDEYQELNEGLGEGVSFRARLLISLGVEILDPSSPDITSSTEVQVEGVPNISETATGKVEEFFLFGSFLEATMIDRKIGDKPISFEVTIGYYGNEIDGVVKPQTKGKKGGGNGDEEETELIHNSSEEEMDDDGDLTSVATTPPMKPVITDRNYFHLPYFERKPCIYIKSWWQDQRRRLYNANIIDNVADKLEDGLNDVQEIIKTEKAYPERRLRGVLEELSQGCSQFISLANKDQNQSGRTKLDRERLKLCLSEVEAIGQQAKAMRSQVKKSTVRDKLKLAQNFLTKLRFLADEPQHSVPDVFIWMISNGKRIAYARVPSKDILYSSIDEERGKECGKVKTIFLRIPGKKGFGPAGWTVQSKIEIYLWLGLNRQRKDYLNGLPNGFEENKLSKGPGMPTSPPISLTYMMKQIFQLRVHMYQARSLFAADSTGLSDPFARVFFSTQSQVTEVLAETLCPTWDQLLVFENVELFGEATELRDDPPIIVIEIYDQDTVGKADFMGRTFAKPVVKMADEHYGPPRFPPQLEYYQIYRGNCTAGEMLAAFELLQIGPNGKADLPPIDGPTDMERGPILPVPLGIRPVLSKYRIEVLFWGLRDLKRVNLAQVDRPRVDIECAGKGVQSALIPNYKKNPNFSTLVKWFEVNELLHPPLNIRVVDCRAFGRYTLVGSNAVTSLRKFIYRATDKQANNYSTMDVCCFLYKKDDGKDGNGKKKKRKKGDEPEEEELDESMLDWWSKYFASIETLTEVRNRMLVYPKELESEFDNFEDWLHSFNLFRGKGGDDDDQNVTDEDRIVGKFKGSLCMYKVSDDMPRDMSFDSNMGMFQNIPHNDPINVLVRIYVIRATDLHPADINGKADPYINYISKQLNPLFGKSFDVEATFPMDSTLTVSIYDWDLVGTDDLIGETKLDLENRFYSKHRATCGIACNYAIHGYNVWRDPMKPTQILAKLCKDGKLDGPHYGPGGRVKVENRVFMGPTEIEDENGLKKQTDEHLALTVLKHWEDIPRVGCKLIPEHVETRPLLHPDKPGIEQGRIEMWVDMFPKDMTAPGPALDISPRKPKKFELRVIIWNTDEVVLEDDDIFTGEKSSDIFVRGWLKGQQEDKQDTDVHYHSITGEGNFNWRFVYPFDYLMAEEKIVISKKESMFAWDETEYKIPARLNLQVWDADHFSADDFLGAIELDLNRFPRGAKTAKQCTIEMVTNEAEMPMVSIFKQKRVKGWWPFVARNEEDEFELTGKVEAELHLLTGEEAEKSPAGEGRNEPDPLEKPNRPDTSLLWFLTPFKAIKHLVCTQYKWLAIKIVTALLLLAMLALFLYSMPGYMVKKMLGA</sequence>
<dbReference type="Pfam" id="PF08150">
    <property type="entry name" value="FerB"/>
    <property type="match status" value="1"/>
</dbReference>
<dbReference type="InterPro" id="IPR032362">
    <property type="entry name" value="Ferlin_C"/>
</dbReference>
<dbReference type="InterPro" id="IPR037721">
    <property type="entry name" value="Ferlin"/>
</dbReference>
<dbReference type="PANTHER" id="PTHR12546">
    <property type="entry name" value="FER-1-LIKE"/>
    <property type="match status" value="1"/>
</dbReference>
<evidence type="ECO:0000256" key="7">
    <source>
        <dbReference type="ARBA" id="ARBA00022824"/>
    </source>
</evidence>
<keyword evidence="14" id="KW-0966">Cell projection</keyword>
<dbReference type="InterPro" id="IPR012968">
    <property type="entry name" value="FerIin_dom"/>
</dbReference>
<keyword evidence="4 21" id="KW-0812">Transmembrane</keyword>
<proteinExistence type="inferred from homology"/>
<evidence type="ECO:0000256" key="4">
    <source>
        <dbReference type="ARBA" id="ARBA00022692"/>
    </source>
</evidence>
<dbReference type="Gene3D" id="2.60.40.150">
    <property type="entry name" value="C2 domain"/>
    <property type="match status" value="5"/>
</dbReference>
<dbReference type="GO" id="GO:0030672">
    <property type="term" value="C:synaptic vesicle membrane"/>
    <property type="evidence" value="ECO:0007669"/>
    <property type="project" value="UniProtKB-SubCell"/>
</dbReference>
<dbReference type="InterPro" id="IPR037725">
    <property type="entry name" value="C2F_Ferlin"/>
</dbReference>
<dbReference type="InterPro" id="IPR035892">
    <property type="entry name" value="C2_domain_sf"/>
</dbReference>
<evidence type="ECO:0000313" key="24">
    <source>
        <dbReference type="Proteomes" id="UP000314980"/>
    </source>
</evidence>
<dbReference type="GeneTree" id="ENSGT00940000155086"/>
<keyword evidence="5" id="KW-0479">Metal-binding</keyword>
<feature type="domain" description="C2" evidence="22">
    <location>
        <begin position="1142"/>
        <end position="1267"/>
    </location>
</feature>
<evidence type="ECO:0000256" key="10">
    <source>
        <dbReference type="ARBA" id="ARBA00023018"/>
    </source>
</evidence>
<evidence type="ECO:0000256" key="3">
    <source>
        <dbReference type="ARBA" id="ARBA00007561"/>
    </source>
</evidence>
<dbReference type="Pfam" id="PF00168">
    <property type="entry name" value="C2"/>
    <property type="match status" value="5"/>
</dbReference>
<dbReference type="GO" id="GO:0007009">
    <property type="term" value="P:plasma membrane organization"/>
    <property type="evidence" value="ECO:0007669"/>
    <property type="project" value="TreeGrafter"/>
</dbReference>
<dbReference type="Pfam" id="PF08151">
    <property type="entry name" value="FerI"/>
    <property type="match status" value="1"/>
</dbReference>
<evidence type="ECO:0000256" key="6">
    <source>
        <dbReference type="ARBA" id="ARBA00022737"/>
    </source>
</evidence>
<keyword evidence="9 21" id="KW-1133">Transmembrane helix</keyword>
<feature type="transmembrane region" description="Helical" evidence="21">
    <location>
        <begin position="1638"/>
        <end position="1658"/>
    </location>
</feature>
<dbReference type="SUPFAM" id="SSF49562">
    <property type="entry name" value="C2 domain (Calcium/lipid-binding domain, CaLB)"/>
    <property type="match status" value="6"/>
</dbReference>
<dbReference type="CDD" id="cd04017">
    <property type="entry name" value="C2D_Ferlin"/>
    <property type="match status" value="1"/>
</dbReference>
<feature type="region of interest" description="Disordered" evidence="20">
    <location>
        <begin position="1592"/>
        <end position="1611"/>
    </location>
</feature>
<dbReference type="CDD" id="cd04037">
    <property type="entry name" value="C2E_Ferlin"/>
    <property type="match status" value="1"/>
</dbReference>
<dbReference type="SMART" id="SM01201">
    <property type="entry name" value="FerB"/>
    <property type="match status" value="1"/>
</dbReference>
<accession>A0A4W6EVY7</accession>
<dbReference type="Pfam" id="PF22901">
    <property type="entry name" value="dsrm_Ferlin"/>
    <property type="match status" value="1"/>
</dbReference>
<dbReference type="PANTHER" id="PTHR12546:SF57">
    <property type="entry name" value="OTOFERLIN B"/>
    <property type="match status" value="1"/>
</dbReference>
<reference evidence="23" key="3">
    <citation type="submission" date="2025-09" db="UniProtKB">
        <authorList>
            <consortium name="Ensembl"/>
        </authorList>
    </citation>
    <scope>IDENTIFICATION</scope>
</reference>
<evidence type="ECO:0000256" key="19">
    <source>
        <dbReference type="ARBA" id="ARBA00079078"/>
    </source>
</evidence>
<feature type="domain" description="C2" evidence="22">
    <location>
        <begin position="914"/>
        <end position="1035"/>
    </location>
</feature>
<evidence type="ECO:0000256" key="13">
    <source>
        <dbReference type="ARBA" id="ARBA00023136"/>
    </source>
</evidence>
<evidence type="ECO:0000259" key="22">
    <source>
        <dbReference type="PROSITE" id="PS50004"/>
    </source>
</evidence>
<evidence type="ECO:0000256" key="2">
    <source>
        <dbReference type="ARBA" id="ARBA00004648"/>
    </source>
</evidence>
<dbReference type="CDD" id="cd04011">
    <property type="entry name" value="C2B_Ferlin"/>
    <property type="match status" value="1"/>
</dbReference>
<dbReference type="CDD" id="cd08374">
    <property type="entry name" value="C2F_Ferlin"/>
    <property type="match status" value="1"/>
</dbReference>
<evidence type="ECO:0000256" key="8">
    <source>
        <dbReference type="ARBA" id="ARBA00022837"/>
    </source>
</evidence>
<dbReference type="GO" id="GO:0005789">
    <property type="term" value="C:endoplasmic reticulum membrane"/>
    <property type="evidence" value="ECO:0007669"/>
    <property type="project" value="UniProtKB-SubCell"/>
</dbReference>
<dbReference type="GO" id="GO:0048787">
    <property type="term" value="C:presynaptic active zone membrane"/>
    <property type="evidence" value="ECO:0007669"/>
    <property type="project" value="TreeGrafter"/>
</dbReference>
<dbReference type="Proteomes" id="UP000314980">
    <property type="component" value="Unassembled WGS sequence"/>
</dbReference>
<dbReference type="GO" id="GO:0016082">
    <property type="term" value="P:synaptic vesicle priming"/>
    <property type="evidence" value="ECO:0007669"/>
    <property type="project" value="TreeGrafter"/>
</dbReference>
<gene>
    <name evidence="23" type="primary">OTOF</name>
</gene>
<dbReference type="InterPro" id="IPR037723">
    <property type="entry name" value="C2D_Ferlin"/>
</dbReference>
<evidence type="ECO:0000256" key="21">
    <source>
        <dbReference type="SAM" id="Phobius"/>
    </source>
</evidence>
<name>A0A4W6EVY7_LATCA</name>
<feature type="domain" description="C2" evidence="22">
    <location>
        <begin position="43"/>
        <end position="164"/>
    </location>
</feature>
<organism evidence="23 24">
    <name type="scientific">Lates calcarifer</name>
    <name type="common">Barramundi</name>
    <name type="synonym">Holocentrus calcarifer</name>
    <dbReference type="NCBI Taxonomy" id="8187"/>
    <lineage>
        <taxon>Eukaryota</taxon>
        <taxon>Metazoa</taxon>
        <taxon>Chordata</taxon>
        <taxon>Craniata</taxon>
        <taxon>Vertebrata</taxon>
        <taxon>Euteleostomi</taxon>
        <taxon>Actinopterygii</taxon>
        <taxon>Neopterygii</taxon>
        <taxon>Teleostei</taxon>
        <taxon>Neoteleostei</taxon>
        <taxon>Acanthomorphata</taxon>
        <taxon>Carangaria</taxon>
        <taxon>Carangaria incertae sedis</taxon>
        <taxon>Centropomidae</taxon>
        <taxon>Lates</taxon>
    </lineage>
</organism>
<evidence type="ECO:0000256" key="15">
    <source>
        <dbReference type="ARBA" id="ARBA00037810"/>
    </source>
</evidence>